<dbReference type="InterPro" id="IPR016181">
    <property type="entry name" value="Acyl_CoA_acyltransferase"/>
</dbReference>
<reference evidence="1 2" key="1">
    <citation type="journal article" date="2015" name="Genome Announc.">
        <title>Expanding the biotechnology potential of lactobacilli through comparative genomics of 213 strains and associated genera.</title>
        <authorList>
            <person name="Sun Z."/>
            <person name="Harris H.M."/>
            <person name="McCann A."/>
            <person name="Guo C."/>
            <person name="Argimon S."/>
            <person name="Zhang W."/>
            <person name="Yang X."/>
            <person name="Jeffery I.B."/>
            <person name="Cooney J.C."/>
            <person name="Kagawa T.F."/>
            <person name="Liu W."/>
            <person name="Song Y."/>
            <person name="Salvetti E."/>
            <person name="Wrobel A."/>
            <person name="Rasinkangas P."/>
            <person name="Parkhill J."/>
            <person name="Rea M.C."/>
            <person name="O'Sullivan O."/>
            <person name="Ritari J."/>
            <person name="Douillard F.P."/>
            <person name="Paul Ross R."/>
            <person name="Yang R."/>
            <person name="Briner A.E."/>
            <person name="Felis G.E."/>
            <person name="de Vos W.M."/>
            <person name="Barrangou R."/>
            <person name="Klaenhammer T.R."/>
            <person name="Caufield P.W."/>
            <person name="Cui Y."/>
            <person name="Zhang H."/>
            <person name="O'Toole P.W."/>
        </authorList>
    </citation>
    <scope>NUCLEOTIDE SEQUENCE [LARGE SCALE GENOMIC DNA]</scope>
    <source>
        <strain evidence="1 2">DSM 15833</strain>
    </source>
</reference>
<name>A0A0R1TJP9_9LACO</name>
<comment type="caution">
    <text evidence="1">The sequence shown here is derived from an EMBL/GenBank/DDBJ whole genome shotgun (WGS) entry which is preliminary data.</text>
</comment>
<dbReference type="AlphaFoldDB" id="A0A0R1TJP9"/>
<gene>
    <name evidence="1" type="ORF">FC36_GL001763</name>
</gene>
<evidence type="ECO:0000313" key="1">
    <source>
        <dbReference type="EMBL" id="KRL81360.1"/>
    </source>
</evidence>
<sequence>MMLYKYKESYKKIAMGLLSFIPDLKELSHLQEVMDWYAQSEERQLYLWQNDHGDFAGVVGVEVVPDLVLVREIAVSPAQRQEGVTYLMLDELEKLYQRKLMGSIEVSSLITKWEQRKNG</sequence>
<dbReference type="STRING" id="1423740.FC36_GL001763"/>
<proteinExistence type="predicted"/>
<dbReference type="Gene3D" id="3.40.630.30">
    <property type="match status" value="1"/>
</dbReference>
<dbReference type="EMBL" id="AZFH01000037">
    <property type="protein sequence ID" value="KRL81360.1"/>
    <property type="molecule type" value="Genomic_DNA"/>
</dbReference>
<dbReference type="SUPFAM" id="SSF55729">
    <property type="entry name" value="Acyl-CoA N-acyltransferases (Nat)"/>
    <property type="match status" value="1"/>
</dbReference>
<evidence type="ECO:0000313" key="2">
    <source>
        <dbReference type="Proteomes" id="UP000051048"/>
    </source>
</evidence>
<dbReference type="PATRIC" id="fig|1423740.3.peg.1900"/>
<dbReference type="Proteomes" id="UP000051048">
    <property type="component" value="Unassembled WGS sequence"/>
</dbReference>
<organism evidence="1 2">
    <name type="scientific">Ligilactobacillus equi DSM 15833 = JCM 10991</name>
    <dbReference type="NCBI Taxonomy" id="1423740"/>
    <lineage>
        <taxon>Bacteria</taxon>
        <taxon>Bacillati</taxon>
        <taxon>Bacillota</taxon>
        <taxon>Bacilli</taxon>
        <taxon>Lactobacillales</taxon>
        <taxon>Lactobacillaceae</taxon>
        <taxon>Ligilactobacillus</taxon>
    </lineage>
</organism>
<accession>A0A0R1TJP9</accession>
<protein>
    <submittedName>
        <fullName evidence="1">RibT protein</fullName>
    </submittedName>
</protein>